<keyword evidence="1" id="KW-0472">Membrane</keyword>
<organism evidence="2 3">
    <name type="scientific">Candidatus Wolfebacteria bacterium CG03_land_8_20_14_0_80_36_15</name>
    <dbReference type="NCBI Taxonomy" id="1975067"/>
    <lineage>
        <taxon>Bacteria</taxon>
        <taxon>Candidatus Wolfeibacteriota</taxon>
    </lineage>
</organism>
<keyword evidence="1" id="KW-0812">Transmembrane</keyword>
<feature type="transmembrane region" description="Helical" evidence="1">
    <location>
        <begin position="7"/>
        <end position="26"/>
    </location>
</feature>
<protein>
    <submittedName>
        <fullName evidence="2">Uncharacterized protein</fullName>
    </submittedName>
</protein>
<accession>A0A2M7B855</accession>
<evidence type="ECO:0000313" key="3">
    <source>
        <dbReference type="Proteomes" id="UP000230131"/>
    </source>
</evidence>
<sequence>MKNKLKILFLSIIIGLAAGIVVLAFTGPGTRAPGTGDPDFWIRSGSDVYYNVSGGNVGIGTDLSRD</sequence>
<evidence type="ECO:0000313" key="2">
    <source>
        <dbReference type="EMBL" id="PIU99248.1"/>
    </source>
</evidence>
<dbReference type="Proteomes" id="UP000230131">
    <property type="component" value="Unassembled WGS sequence"/>
</dbReference>
<gene>
    <name evidence="2" type="ORF">COS59_00715</name>
</gene>
<proteinExistence type="predicted"/>
<keyword evidence="1" id="KW-1133">Transmembrane helix</keyword>
<name>A0A2M7B855_9BACT</name>
<comment type="caution">
    <text evidence="2">The sequence shown here is derived from an EMBL/GenBank/DDBJ whole genome shotgun (WGS) entry which is preliminary data.</text>
</comment>
<dbReference type="EMBL" id="PEVH01000023">
    <property type="protein sequence ID" value="PIU99248.1"/>
    <property type="molecule type" value="Genomic_DNA"/>
</dbReference>
<evidence type="ECO:0000256" key="1">
    <source>
        <dbReference type="SAM" id="Phobius"/>
    </source>
</evidence>
<dbReference type="AlphaFoldDB" id="A0A2M7B855"/>
<reference evidence="3" key="1">
    <citation type="submission" date="2017-09" db="EMBL/GenBank/DDBJ databases">
        <title>Depth-based differentiation of microbial function through sediment-hosted aquifers and enrichment of novel symbionts in the deep terrestrial subsurface.</title>
        <authorList>
            <person name="Probst A.J."/>
            <person name="Ladd B."/>
            <person name="Jarett J.K."/>
            <person name="Geller-Mcgrath D.E."/>
            <person name="Sieber C.M.K."/>
            <person name="Emerson J.B."/>
            <person name="Anantharaman K."/>
            <person name="Thomas B.C."/>
            <person name="Malmstrom R."/>
            <person name="Stieglmeier M."/>
            <person name="Klingl A."/>
            <person name="Woyke T."/>
            <person name="Ryan C.M."/>
            <person name="Banfield J.F."/>
        </authorList>
    </citation>
    <scope>NUCLEOTIDE SEQUENCE [LARGE SCALE GENOMIC DNA]</scope>
</reference>